<name>A0A1Y3AZY6_EURMA</name>
<organism evidence="1 2">
    <name type="scientific">Euroglyphus maynei</name>
    <name type="common">Mayne's house dust mite</name>
    <dbReference type="NCBI Taxonomy" id="6958"/>
    <lineage>
        <taxon>Eukaryota</taxon>
        <taxon>Metazoa</taxon>
        <taxon>Ecdysozoa</taxon>
        <taxon>Arthropoda</taxon>
        <taxon>Chelicerata</taxon>
        <taxon>Arachnida</taxon>
        <taxon>Acari</taxon>
        <taxon>Acariformes</taxon>
        <taxon>Sarcoptiformes</taxon>
        <taxon>Astigmata</taxon>
        <taxon>Psoroptidia</taxon>
        <taxon>Analgoidea</taxon>
        <taxon>Pyroglyphidae</taxon>
        <taxon>Pyroglyphinae</taxon>
        <taxon>Euroglyphus</taxon>
    </lineage>
</organism>
<keyword evidence="2" id="KW-1185">Reference proteome</keyword>
<accession>A0A1Y3AZY6</accession>
<dbReference type="Proteomes" id="UP000194236">
    <property type="component" value="Unassembled WGS sequence"/>
</dbReference>
<evidence type="ECO:0000313" key="1">
    <source>
        <dbReference type="EMBL" id="OTF74102.1"/>
    </source>
</evidence>
<gene>
    <name evidence="1" type="ORF">BLA29_012668</name>
</gene>
<dbReference type="AlphaFoldDB" id="A0A1Y3AZY6"/>
<dbReference type="EMBL" id="MUJZ01048681">
    <property type="protein sequence ID" value="OTF74102.1"/>
    <property type="molecule type" value="Genomic_DNA"/>
</dbReference>
<reference evidence="1 2" key="1">
    <citation type="submission" date="2017-03" db="EMBL/GenBank/DDBJ databases">
        <title>Genome Survey of Euroglyphus maynei.</title>
        <authorList>
            <person name="Arlian L.G."/>
            <person name="Morgan M.S."/>
            <person name="Rider S.D."/>
        </authorList>
    </citation>
    <scope>NUCLEOTIDE SEQUENCE [LARGE SCALE GENOMIC DNA]</scope>
    <source>
        <strain evidence="1">Arlian Lab</strain>
        <tissue evidence="1">Whole body</tissue>
    </source>
</reference>
<evidence type="ECO:0000313" key="2">
    <source>
        <dbReference type="Proteomes" id="UP000194236"/>
    </source>
</evidence>
<comment type="caution">
    <text evidence="1">The sequence shown here is derived from an EMBL/GenBank/DDBJ whole genome shotgun (WGS) entry which is preliminary data.</text>
</comment>
<sequence length="97" mass="11258">MAKEKLGKKIANNKTKEKTHHKLSQSFLFIIKKDSCLIEIFLLFNEKKPILKLAILKIVAEFLSFYIVERTEKICPENNVQLPSSSLFKRIYSLSSI</sequence>
<protein>
    <submittedName>
        <fullName evidence="1">Uncharacterized protein</fullName>
    </submittedName>
</protein>
<proteinExistence type="predicted"/>